<evidence type="ECO:0000256" key="13">
    <source>
        <dbReference type="ARBA" id="ARBA00023033"/>
    </source>
</evidence>
<dbReference type="InterPro" id="IPR000685">
    <property type="entry name" value="RuBisCO_lsu_C"/>
</dbReference>
<comment type="caution">
    <text evidence="21">The sequence shown here is derived from an EMBL/GenBank/DDBJ whole genome shotgun (WGS) entry which is preliminary data.</text>
</comment>
<evidence type="ECO:0000256" key="4">
    <source>
        <dbReference type="ARBA" id="ARBA00012287"/>
    </source>
</evidence>
<keyword evidence="9" id="KW-0934">Plastid</keyword>
<keyword evidence="13" id="KW-0503">Monooxygenase</keyword>
<evidence type="ECO:0000256" key="10">
    <source>
        <dbReference type="ARBA" id="ARBA00022723"/>
    </source>
</evidence>
<dbReference type="Pfam" id="PF00016">
    <property type="entry name" value="RuBisCO_large"/>
    <property type="match status" value="1"/>
</dbReference>
<evidence type="ECO:0000256" key="11">
    <source>
        <dbReference type="ARBA" id="ARBA00022842"/>
    </source>
</evidence>
<dbReference type="InterPro" id="IPR036376">
    <property type="entry name" value="RuBisCO_lsu_C_sf"/>
</dbReference>
<dbReference type="InterPro" id="IPR036422">
    <property type="entry name" value="RuBisCO_lsu_N_sf"/>
</dbReference>
<keyword evidence="16" id="KW-0120">Carbon dioxide fixation</keyword>
<comment type="catalytic activity">
    <reaction evidence="17">
        <text>D-ribulose 1,5-bisphosphate + O2 = 2-phosphoglycolate + (2R)-3-phosphoglycerate + 2 H(+)</text>
        <dbReference type="Rhea" id="RHEA:36631"/>
        <dbReference type="ChEBI" id="CHEBI:15378"/>
        <dbReference type="ChEBI" id="CHEBI:15379"/>
        <dbReference type="ChEBI" id="CHEBI:57870"/>
        <dbReference type="ChEBI" id="CHEBI:58033"/>
        <dbReference type="ChEBI" id="CHEBI:58272"/>
    </reaction>
</comment>
<evidence type="ECO:0000256" key="8">
    <source>
        <dbReference type="ARBA" id="ARBA00022567"/>
    </source>
</evidence>
<keyword evidence="6" id="KW-0150">Chloroplast</keyword>
<protein>
    <recommendedName>
        <fullName evidence="5">Ribulose bisphosphate carboxylase large chain</fullName>
        <ecNumber evidence="4">4.1.1.39</ecNumber>
    </recommendedName>
</protein>
<dbReference type="SUPFAM" id="SSF51649">
    <property type="entry name" value="RuBisCo, C-terminal domain"/>
    <property type="match status" value="1"/>
</dbReference>
<evidence type="ECO:0000256" key="14">
    <source>
        <dbReference type="ARBA" id="ARBA00023238"/>
    </source>
</evidence>
<keyword evidence="11" id="KW-0460">Magnesium</keyword>
<dbReference type="Gene3D" id="3.30.70.150">
    <property type="entry name" value="RuBisCO large subunit, N-terminal domain"/>
    <property type="match status" value="1"/>
</dbReference>
<dbReference type="InterPro" id="IPR017443">
    <property type="entry name" value="RuBisCO_lsu_fd_N"/>
</dbReference>
<dbReference type="Gene3D" id="3.20.20.110">
    <property type="entry name" value="Ribulose bisphosphate carboxylase, large subunit, C-terminal domain"/>
    <property type="match status" value="1"/>
</dbReference>
<feature type="domain" description="Ribulose bisphosphate carboxylase large subunit C-terminal" evidence="19">
    <location>
        <begin position="78"/>
        <end position="172"/>
    </location>
</feature>
<comment type="cofactor">
    <cofactor evidence="1">
        <name>Mg(2+)</name>
        <dbReference type="ChEBI" id="CHEBI:18420"/>
    </cofactor>
</comment>
<sequence>LKCYKGRCYRIEPIPGEEDQYICYEAYRLDLFEECSVTNMFTSIVGNVFGFKALRALCLEDLRILTTYIKTFQGPPHGIQVERDKLNKYGCPLLRCTIKPKLGLSAKNYNRAVYECLCGGLDFTKDDENVNSQPFMRWRDRFLFCTEAIYKSQAETGEIKGHYLNATAGPCEKRSK</sequence>
<accession>A0A7J9EY07</accession>
<evidence type="ECO:0000313" key="21">
    <source>
        <dbReference type="EMBL" id="MBA0777768.1"/>
    </source>
</evidence>
<feature type="non-terminal residue" evidence="21">
    <location>
        <position position="1"/>
    </location>
</feature>
<dbReference type="EC" id="4.1.1.39" evidence="4"/>
<evidence type="ECO:0000313" key="22">
    <source>
        <dbReference type="Proteomes" id="UP000593568"/>
    </source>
</evidence>
<evidence type="ECO:0000256" key="5">
    <source>
        <dbReference type="ARBA" id="ARBA00017725"/>
    </source>
</evidence>
<evidence type="ECO:0000256" key="7">
    <source>
        <dbReference type="ARBA" id="ARBA00022531"/>
    </source>
</evidence>
<dbReference type="GO" id="GO:0016984">
    <property type="term" value="F:ribulose-bisphosphate carboxylase activity"/>
    <property type="evidence" value="ECO:0007669"/>
    <property type="project" value="UniProtKB-EC"/>
</dbReference>
<evidence type="ECO:0000259" key="20">
    <source>
        <dbReference type="Pfam" id="PF02788"/>
    </source>
</evidence>
<dbReference type="InterPro" id="IPR020878">
    <property type="entry name" value="RuBisCo_large_chain_AS"/>
</dbReference>
<dbReference type="GO" id="GO:0019253">
    <property type="term" value="P:reductive pentose-phosphate cycle"/>
    <property type="evidence" value="ECO:0007669"/>
    <property type="project" value="UniProtKB-KW"/>
</dbReference>
<evidence type="ECO:0000256" key="17">
    <source>
        <dbReference type="ARBA" id="ARBA00048059"/>
    </source>
</evidence>
<dbReference type="GO" id="GO:0009853">
    <property type="term" value="P:photorespiration"/>
    <property type="evidence" value="ECO:0007669"/>
    <property type="project" value="UniProtKB-KW"/>
</dbReference>
<keyword evidence="8" id="KW-0113">Calvin cycle</keyword>
<keyword evidence="15" id="KW-0456">Lyase</keyword>
<name>A0A7J9EY07_9ROSI</name>
<proteinExistence type="inferred from homology"/>
<dbReference type="SUPFAM" id="SSF54966">
    <property type="entry name" value="RuBisCO, large subunit, small (N-terminal) domain"/>
    <property type="match status" value="1"/>
</dbReference>
<evidence type="ECO:0000259" key="19">
    <source>
        <dbReference type="Pfam" id="PF00016"/>
    </source>
</evidence>
<keyword evidence="14" id="KW-0601">Photorespiration</keyword>
<reference evidence="21 22" key="1">
    <citation type="journal article" date="2019" name="Genome Biol. Evol.">
        <title>Insights into the evolution of the New World diploid cottons (Gossypium, subgenus Houzingenia) based on genome sequencing.</title>
        <authorList>
            <person name="Grover C.E."/>
            <person name="Arick M.A. 2nd"/>
            <person name="Thrash A."/>
            <person name="Conover J.L."/>
            <person name="Sanders W.S."/>
            <person name="Peterson D.G."/>
            <person name="Frelichowski J.E."/>
            <person name="Scheffler J.A."/>
            <person name="Scheffler B.E."/>
            <person name="Wendel J.F."/>
        </authorList>
    </citation>
    <scope>NUCLEOTIDE SEQUENCE [LARGE SCALE GENOMIC DNA]</scope>
    <source>
        <strain evidence="21">8</strain>
        <tissue evidence="21">Leaf</tissue>
    </source>
</reference>
<dbReference type="PROSITE" id="PS00157">
    <property type="entry name" value="RUBISCO_LARGE"/>
    <property type="match status" value="1"/>
</dbReference>
<gene>
    <name evidence="21" type="ORF">Gotri_005745</name>
</gene>
<evidence type="ECO:0000256" key="12">
    <source>
        <dbReference type="ARBA" id="ARBA00023002"/>
    </source>
</evidence>
<dbReference type="PANTHER" id="PTHR42704:SF15">
    <property type="entry name" value="RIBULOSE BISPHOSPHATE CARBOXYLASE LARGE CHAIN"/>
    <property type="match status" value="1"/>
</dbReference>
<dbReference type="GO" id="GO:0000287">
    <property type="term" value="F:magnesium ion binding"/>
    <property type="evidence" value="ECO:0007669"/>
    <property type="project" value="InterPro"/>
</dbReference>
<comment type="subcellular location">
    <subcellularLocation>
        <location evidence="2">Plastid</location>
        <location evidence="2">Chloroplast</location>
    </subcellularLocation>
</comment>
<dbReference type="InterPro" id="IPR033966">
    <property type="entry name" value="RuBisCO"/>
</dbReference>
<dbReference type="Proteomes" id="UP000593568">
    <property type="component" value="Unassembled WGS sequence"/>
</dbReference>
<keyword evidence="10" id="KW-0479">Metal-binding</keyword>
<evidence type="ECO:0000256" key="2">
    <source>
        <dbReference type="ARBA" id="ARBA00004229"/>
    </source>
</evidence>
<dbReference type="GO" id="GO:0009507">
    <property type="term" value="C:chloroplast"/>
    <property type="evidence" value="ECO:0007669"/>
    <property type="project" value="UniProtKB-SubCell"/>
</dbReference>
<dbReference type="PANTHER" id="PTHR42704">
    <property type="entry name" value="RIBULOSE BISPHOSPHATE CARBOXYLASE"/>
    <property type="match status" value="1"/>
</dbReference>
<keyword evidence="12" id="KW-0560">Oxidoreductase</keyword>
<comment type="similarity">
    <text evidence="3">Belongs to the RuBisCO large chain family. Type I subfamily.</text>
</comment>
<dbReference type="Pfam" id="PF02788">
    <property type="entry name" value="RuBisCO_large_N"/>
    <property type="match status" value="1"/>
</dbReference>
<keyword evidence="22" id="KW-1185">Reference proteome</keyword>
<dbReference type="GO" id="GO:0004497">
    <property type="term" value="F:monooxygenase activity"/>
    <property type="evidence" value="ECO:0007669"/>
    <property type="project" value="UniProtKB-KW"/>
</dbReference>
<evidence type="ECO:0000256" key="9">
    <source>
        <dbReference type="ARBA" id="ARBA00022640"/>
    </source>
</evidence>
<feature type="domain" description="Ribulose bisphosphate carboxylase large subunit ferrodoxin-like N-terminal" evidence="20">
    <location>
        <begin position="3"/>
        <end position="64"/>
    </location>
</feature>
<dbReference type="AlphaFoldDB" id="A0A7J9EY07"/>
<evidence type="ECO:0000256" key="6">
    <source>
        <dbReference type="ARBA" id="ARBA00022528"/>
    </source>
</evidence>
<evidence type="ECO:0000256" key="16">
    <source>
        <dbReference type="ARBA" id="ARBA00023300"/>
    </source>
</evidence>
<evidence type="ECO:0000256" key="15">
    <source>
        <dbReference type="ARBA" id="ARBA00023239"/>
    </source>
</evidence>
<evidence type="ECO:0000256" key="1">
    <source>
        <dbReference type="ARBA" id="ARBA00001946"/>
    </source>
</evidence>
<keyword evidence="7" id="KW-0602">Photosynthesis</keyword>
<organism evidence="21 22">
    <name type="scientific">Gossypium trilobum</name>
    <dbReference type="NCBI Taxonomy" id="34281"/>
    <lineage>
        <taxon>Eukaryota</taxon>
        <taxon>Viridiplantae</taxon>
        <taxon>Streptophyta</taxon>
        <taxon>Embryophyta</taxon>
        <taxon>Tracheophyta</taxon>
        <taxon>Spermatophyta</taxon>
        <taxon>Magnoliopsida</taxon>
        <taxon>eudicotyledons</taxon>
        <taxon>Gunneridae</taxon>
        <taxon>Pentapetalae</taxon>
        <taxon>rosids</taxon>
        <taxon>malvids</taxon>
        <taxon>Malvales</taxon>
        <taxon>Malvaceae</taxon>
        <taxon>Malvoideae</taxon>
        <taxon>Gossypium</taxon>
    </lineage>
</organism>
<dbReference type="EMBL" id="JABEZW010000010">
    <property type="protein sequence ID" value="MBA0777768.1"/>
    <property type="molecule type" value="Genomic_DNA"/>
</dbReference>
<evidence type="ECO:0000256" key="18">
    <source>
        <dbReference type="ARBA" id="ARBA00049469"/>
    </source>
</evidence>
<evidence type="ECO:0000256" key="3">
    <source>
        <dbReference type="ARBA" id="ARBA00006204"/>
    </source>
</evidence>
<comment type="catalytic activity">
    <reaction evidence="18">
        <text>2 (2R)-3-phosphoglycerate + 2 H(+) = D-ribulose 1,5-bisphosphate + CO2 + H2O</text>
        <dbReference type="Rhea" id="RHEA:23124"/>
        <dbReference type="ChEBI" id="CHEBI:15377"/>
        <dbReference type="ChEBI" id="CHEBI:15378"/>
        <dbReference type="ChEBI" id="CHEBI:16526"/>
        <dbReference type="ChEBI" id="CHEBI:57870"/>
        <dbReference type="ChEBI" id="CHEBI:58272"/>
        <dbReference type="EC" id="4.1.1.39"/>
    </reaction>
</comment>